<dbReference type="Gene3D" id="3.40.50.10950">
    <property type="match status" value="1"/>
</dbReference>
<evidence type="ECO:0000256" key="2">
    <source>
        <dbReference type="ARBA" id="ARBA00005656"/>
    </source>
</evidence>
<keyword evidence="4" id="KW-0012">Acyltransferase</keyword>
<evidence type="ECO:0000256" key="4">
    <source>
        <dbReference type="ARBA" id="ARBA00023315"/>
    </source>
</evidence>
<dbReference type="PIRSF" id="PIRSF000428">
    <property type="entry name" value="P_Ac_trans"/>
    <property type="match status" value="1"/>
</dbReference>
<reference evidence="6" key="1">
    <citation type="submission" date="2021-01" db="EMBL/GenBank/DDBJ databases">
        <title>Modified the classification status of verrucomicrobia.</title>
        <authorList>
            <person name="Feng X."/>
        </authorList>
    </citation>
    <scope>NUCLEOTIDE SEQUENCE</scope>
    <source>
        <strain evidence="6">_KCTC 22039</strain>
    </source>
</reference>
<evidence type="ECO:0000256" key="3">
    <source>
        <dbReference type="ARBA" id="ARBA00022679"/>
    </source>
</evidence>
<organism evidence="6 7">
    <name type="scientific">Persicirhabdus sediminis</name>
    <dbReference type="NCBI Taxonomy" id="454144"/>
    <lineage>
        <taxon>Bacteria</taxon>
        <taxon>Pseudomonadati</taxon>
        <taxon>Verrucomicrobiota</taxon>
        <taxon>Verrucomicrobiia</taxon>
        <taxon>Verrucomicrobiales</taxon>
        <taxon>Verrucomicrobiaceae</taxon>
        <taxon>Persicirhabdus</taxon>
    </lineage>
</organism>
<feature type="domain" description="Phosphate acetyl/butaryl transferase" evidence="5">
    <location>
        <begin position="19"/>
        <end position="343"/>
    </location>
</feature>
<dbReference type="Pfam" id="PF01515">
    <property type="entry name" value="PTA_PTB"/>
    <property type="match status" value="1"/>
</dbReference>
<dbReference type="GO" id="GO:0008959">
    <property type="term" value="F:phosphate acetyltransferase activity"/>
    <property type="evidence" value="ECO:0007669"/>
    <property type="project" value="UniProtKB-EC"/>
</dbReference>
<dbReference type="PANTHER" id="PTHR43356">
    <property type="entry name" value="PHOSPHATE ACETYLTRANSFERASE"/>
    <property type="match status" value="1"/>
</dbReference>
<dbReference type="AlphaFoldDB" id="A0A8J7MGM3"/>
<keyword evidence="7" id="KW-1185">Reference proteome</keyword>
<protein>
    <recommendedName>
        <fullName evidence="5">Phosphate acetyl/butaryl transferase domain-containing protein</fullName>
    </recommendedName>
</protein>
<comment type="similarity">
    <text evidence="2">Belongs to the phosphate acetyltransferase and butyryltransferase family.</text>
</comment>
<dbReference type="Proteomes" id="UP000624703">
    <property type="component" value="Unassembled WGS sequence"/>
</dbReference>
<proteinExistence type="inferred from homology"/>
<dbReference type="InterPro" id="IPR050500">
    <property type="entry name" value="Phos_Acetyltrans/Butyryltrans"/>
</dbReference>
<dbReference type="InterPro" id="IPR002505">
    <property type="entry name" value="PTA_PTB"/>
</dbReference>
<dbReference type="InterPro" id="IPR042112">
    <property type="entry name" value="P_AcTrfase_dom2"/>
</dbReference>
<evidence type="ECO:0000259" key="5">
    <source>
        <dbReference type="Pfam" id="PF01515"/>
    </source>
</evidence>
<comment type="caution">
    <text evidence="6">The sequence shown here is derived from an EMBL/GenBank/DDBJ whole genome shotgun (WGS) entry which is preliminary data.</text>
</comment>
<keyword evidence="3" id="KW-0808">Transferase</keyword>
<gene>
    <name evidence="6" type="ORF">JIN82_15525</name>
</gene>
<dbReference type="InterPro" id="IPR042113">
    <property type="entry name" value="P_AcTrfase_dom1"/>
</dbReference>
<dbReference type="SUPFAM" id="SSF53659">
    <property type="entry name" value="Isocitrate/Isopropylmalate dehydrogenase-like"/>
    <property type="match status" value="1"/>
</dbReference>
<dbReference type="PANTHER" id="PTHR43356:SF3">
    <property type="entry name" value="PHOSPHATE ACETYLTRANSFERASE"/>
    <property type="match status" value="1"/>
</dbReference>
<evidence type="ECO:0000313" key="6">
    <source>
        <dbReference type="EMBL" id="MBK1792575.1"/>
    </source>
</evidence>
<accession>A0A8J7MGM3</accession>
<dbReference type="RefSeq" id="WP_200312588.1">
    <property type="nucleotide sequence ID" value="NZ_JAENIM010000046.1"/>
</dbReference>
<dbReference type="Gene3D" id="3.40.50.10750">
    <property type="entry name" value="Isocitrate/Isopropylmalate dehydrogenase-like"/>
    <property type="match status" value="1"/>
</dbReference>
<dbReference type="InterPro" id="IPR012147">
    <property type="entry name" value="P_Ac_Bu_trans"/>
</dbReference>
<evidence type="ECO:0000256" key="1">
    <source>
        <dbReference type="ARBA" id="ARBA00000705"/>
    </source>
</evidence>
<dbReference type="EMBL" id="JAENIM010000046">
    <property type="protein sequence ID" value="MBK1792575.1"/>
    <property type="molecule type" value="Genomic_DNA"/>
</dbReference>
<evidence type="ECO:0000313" key="7">
    <source>
        <dbReference type="Proteomes" id="UP000624703"/>
    </source>
</evidence>
<name>A0A8J7MGM3_9BACT</name>
<sequence>MSESSQTPIFSTPNILTGKLYETLKRHPKRIVFADGEDERVIRVASRMVEMEIGIPILLGNRDRIRQMAADLDASLLFVNVLQPDLSSELPLFIKRLKKSERYRGRNILNPEDVVTRPHNFAALMIQYGHADAMVAGNNSIPASVFRAAFSMIKPDAKVEKVFGANILVAQHLTNFGRDNILFLADCGVIPEPNIKDLATIATVTGQFAHHFLGRMPRVSLLSHSTKGISQTPSAKKVAAATELATQMVTDARLDIKIRGEIQADVALDPAAAEVKLEDSDINNPSDVLVFPNLDAGHMALKLLQHVAGAQNYGQFVLGLEKPVVQVPRTATEETLLGSAAIAGVQAIRFNDIYIESLKG</sequence>
<comment type="catalytic activity">
    <reaction evidence="1">
        <text>acetyl-CoA + phosphate = acetyl phosphate + CoA</text>
        <dbReference type="Rhea" id="RHEA:19521"/>
        <dbReference type="ChEBI" id="CHEBI:22191"/>
        <dbReference type="ChEBI" id="CHEBI:43474"/>
        <dbReference type="ChEBI" id="CHEBI:57287"/>
        <dbReference type="ChEBI" id="CHEBI:57288"/>
        <dbReference type="EC" id="2.3.1.8"/>
    </reaction>
</comment>